<dbReference type="EMBL" id="CATQJA010002664">
    <property type="protein sequence ID" value="CAJ0582375.1"/>
    <property type="molecule type" value="Genomic_DNA"/>
</dbReference>
<evidence type="ECO:0000313" key="3">
    <source>
        <dbReference type="Proteomes" id="UP001177023"/>
    </source>
</evidence>
<protein>
    <submittedName>
        <fullName evidence="2">Uncharacterized protein</fullName>
    </submittedName>
</protein>
<evidence type="ECO:0000313" key="2">
    <source>
        <dbReference type="EMBL" id="CAJ0582375.1"/>
    </source>
</evidence>
<gene>
    <name evidence="2" type="ORF">MSPICULIGERA_LOCUS20511</name>
</gene>
<dbReference type="Proteomes" id="UP001177023">
    <property type="component" value="Unassembled WGS sequence"/>
</dbReference>
<dbReference type="AlphaFoldDB" id="A0AA36D9W2"/>
<accession>A0AA36D9W2</accession>
<name>A0AA36D9W2_9BILA</name>
<reference evidence="2" key="1">
    <citation type="submission" date="2023-06" db="EMBL/GenBank/DDBJ databases">
        <authorList>
            <person name="Delattre M."/>
        </authorList>
    </citation>
    <scope>NUCLEOTIDE SEQUENCE</scope>
    <source>
        <strain evidence="2">AF72</strain>
    </source>
</reference>
<organism evidence="2 3">
    <name type="scientific">Mesorhabditis spiculigera</name>
    <dbReference type="NCBI Taxonomy" id="96644"/>
    <lineage>
        <taxon>Eukaryota</taxon>
        <taxon>Metazoa</taxon>
        <taxon>Ecdysozoa</taxon>
        <taxon>Nematoda</taxon>
        <taxon>Chromadorea</taxon>
        <taxon>Rhabditida</taxon>
        <taxon>Rhabditina</taxon>
        <taxon>Rhabditomorpha</taxon>
        <taxon>Rhabditoidea</taxon>
        <taxon>Rhabditidae</taxon>
        <taxon>Mesorhabditinae</taxon>
        <taxon>Mesorhabditis</taxon>
    </lineage>
</organism>
<evidence type="ECO:0000256" key="1">
    <source>
        <dbReference type="SAM" id="MobiDB-lite"/>
    </source>
</evidence>
<feature type="non-terminal residue" evidence="2">
    <location>
        <position position="82"/>
    </location>
</feature>
<comment type="caution">
    <text evidence="2">The sequence shown here is derived from an EMBL/GenBank/DDBJ whole genome shotgun (WGS) entry which is preliminary data.</text>
</comment>
<keyword evidence="3" id="KW-1185">Reference proteome</keyword>
<sequence>MSDFERLPKQHNRKSQSKMTVMARESATSAWVVTLLVLAIAFLSFAMMMSSAQQTEQSITISECLKRIPVVPGDYLEKMRKN</sequence>
<proteinExistence type="predicted"/>
<feature type="region of interest" description="Disordered" evidence="1">
    <location>
        <begin position="1"/>
        <end position="20"/>
    </location>
</feature>